<keyword evidence="1" id="KW-0175">Coiled coil</keyword>
<evidence type="ECO:0000313" key="4">
    <source>
        <dbReference type="EMBL" id="OGD24460.1"/>
    </source>
</evidence>
<dbReference type="Pfam" id="PF13406">
    <property type="entry name" value="SLT_2"/>
    <property type="match status" value="1"/>
</dbReference>
<feature type="domain" description="Transglycosylase SLT" evidence="3">
    <location>
        <begin position="199"/>
        <end position="404"/>
    </location>
</feature>
<comment type="caution">
    <text evidence="4">The sequence shown here is derived from an EMBL/GenBank/DDBJ whole genome shotgun (WGS) entry which is preliminary data.</text>
</comment>
<evidence type="ECO:0000313" key="5">
    <source>
        <dbReference type="Proteomes" id="UP000176639"/>
    </source>
</evidence>
<dbReference type="InterPro" id="IPR031304">
    <property type="entry name" value="SLT_2"/>
</dbReference>
<dbReference type="EMBL" id="MEYI01000001">
    <property type="protein sequence ID" value="OGD24460.1"/>
    <property type="molecule type" value="Genomic_DNA"/>
</dbReference>
<dbReference type="SUPFAM" id="SSF53955">
    <property type="entry name" value="Lysozyme-like"/>
    <property type="match status" value="1"/>
</dbReference>
<evidence type="ECO:0000256" key="1">
    <source>
        <dbReference type="SAM" id="Coils"/>
    </source>
</evidence>
<feature type="chain" id="PRO_5009517419" description="Transglycosylase SLT domain-containing protein" evidence="2">
    <location>
        <begin position="25"/>
        <end position="448"/>
    </location>
</feature>
<keyword evidence="2" id="KW-0732">Signal</keyword>
<name>A0A1F5B1J3_9BACT</name>
<dbReference type="Proteomes" id="UP000176639">
    <property type="component" value="Unassembled WGS sequence"/>
</dbReference>
<sequence>MPFIVTIFFATAIFLYAPAYPADAAFDCLTLHSSSAAEDKEYCQNQLNQIEAELAELLDKQAAQQKQTGTLKGDVDYLTSQINALRAKIKARELVIARLKVDIIDKEEEIKSLSEKINSGHESLAQLLRSVDEFESENVLIIILSGNSISDFYSYLEEYNSMMNAVKNSVDLIHSVRTQTEIAKEHLEKKQDAETDSKAELETARMQAARSEADKKQLLAISKKKESDYKKLAAEKKAKADSIRSALFSLAGTSQKIEFGTALEYANGAKNKTGIDPAFLLAILTQESNLGANVGQCYLTDPETGSGVGKNTGTVFKNVMKPTRDVAPFLQITNALGFNAFQTAVSCPIAGVAGYGGAMGPAQFIPSTWKIYEERLHNALGYSPNPWSPKDAFMASAMYLTNLGAVGSSASAQNKAACRYYGSGGSSCSYSRSVQKLKTAIQADIDLL</sequence>
<organism evidence="4 5">
    <name type="scientific">Candidatus Azambacteria bacterium RBG_16_47_10</name>
    <dbReference type="NCBI Taxonomy" id="1797292"/>
    <lineage>
        <taxon>Bacteria</taxon>
        <taxon>Candidatus Azamiibacteriota</taxon>
    </lineage>
</organism>
<dbReference type="Gene3D" id="6.10.250.3150">
    <property type="match status" value="1"/>
</dbReference>
<evidence type="ECO:0000259" key="3">
    <source>
        <dbReference type="Pfam" id="PF13406"/>
    </source>
</evidence>
<gene>
    <name evidence="4" type="ORF">A2Z10_03225</name>
</gene>
<reference evidence="4 5" key="1">
    <citation type="journal article" date="2016" name="Nat. Commun.">
        <title>Thousands of microbial genomes shed light on interconnected biogeochemical processes in an aquifer system.</title>
        <authorList>
            <person name="Anantharaman K."/>
            <person name="Brown C.T."/>
            <person name="Hug L.A."/>
            <person name="Sharon I."/>
            <person name="Castelle C.J."/>
            <person name="Probst A.J."/>
            <person name="Thomas B.C."/>
            <person name="Singh A."/>
            <person name="Wilkins M.J."/>
            <person name="Karaoz U."/>
            <person name="Brodie E.L."/>
            <person name="Williams K.H."/>
            <person name="Hubbard S.S."/>
            <person name="Banfield J.F."/>
        </authorList>
    </citation>
    <scope>NUCLEOTIDE SEQUENCE [LARGE SCALE GENOMIC DNA]</scope>
</reference>
<dbReference type="InterPro" id="IPR023346">
    <property type="entry name" value="Lysozyme-like_dom_sf"/>
</dbReference>
<accession>A0A1F5B1J3</accession>
<feature type="coiled-coil region" evidence="1">
    <location>
        <begin position="40"/>
        <end position="67"/>
    </location>
</feature>
<evidence type="ECO:0000256" key="2">
    <source>
        <dbReference type="SAM" id="SignalP"/>
    </source>
</evidence>
<proteinExistence type="predicted"/>
<dbReference type="AlphaFoldDB" id="A0A1F5B1J3"/>
<feature type="signal peptide" evidence="2">
    <location>
        <begin position="1"/>
        <end position="24"/>
    </location>
</feature>
<protein>
    <recommendedName>
        <fullName evidence="3">Transglycosylase SLT domain-containing protein</fullName>
    </recommendedName>
</protein>
<dbReference type="Gene3D" id="1.10.530.10">
    <property type="match status" value="1"/>
</dbReference>